<evidence type="ECO:0000313" key="2">
    <source>
        <dbReference type="EMBL" id="EIJ69208.1"/>
    </source>
</evidence>
<dbReference type="InterPro" id="IPR001347">
    <property type="entry name" value="SIS_dom"/>
</dbReference>
<dbReference type="Pfam" id="PF13580">
    <property type="entry name" value="SIS_2"/>
    <property type="match status" value="1"/>
</dbReference>
<sequence length="202" mass="22595">MMLEKIQNSFTESIQLQIAATELLPTRLEQAAKQMQNCLLRGNKMIVCGHGRSYGNAQLLVSHLLHQYELARPTLYAVQLDLTGTVAGVAIQRNELDLLYQKQLQAVYRKGDIFVCFSPLGNEEAVLNAIHFAKGEGLDIIVFTSSHNEHTQGLLEDEDIEIVIPSTNEARIIEGHLFCVNLLCELVDHLLFSEGTSYENVN</sequence>
<proteinExistence type="predicted"/>
<name>A0ABN0EZE0_HAEPH</name>
<dbReference type="Proteomes" id="UP000003016">
    <property type="component" value="Unassembled WGS sequence"/>
</dbReference>
<keyword evidence="3" id="KW-1185">Reference proteome</keyword>
<dbReference type="PANTHER" id="PTHR30390">
    <property type="entry name" value="SEDOHEPTULOSE 7-PHOSPHATE ISOMERASE / DNAA INITIATOR-ASSOCIATING FACTOR FOR REPLICATION INITIATION"/>
    <property type="match status" value="1"/>
</dbReference>
<dbReference type="CDD" id="cd05006">
    <property type="entry name" value="SIS_GmhA"/>
    <property type="match status" value="1"/>
</dbReference>
<evidence type="ECO:0000259" key="1">
    <source>
        <dbReference type="PROSITE" id="PS51464"/>
    </source>
</evidence>
<accession>A0ABN0EZE0</accession>
<feature type="domain" description="SIS" evidence="1">
    <location>
        <begin position="35"/>
        <end position="197"/>
    </location>
</feature>
<evidence type="ECO:0000313" key="3">
    <source>
        <dbReference type="Proteomes" id="UP000003016"/>
    </source>
</evidence>
<dbReference type="InterPro" id="IPR050099">
    <property type="entry name" value="SIS_GmhA/DiaA_subfam"/>
</dbReference>
<dbReference type="EMBL" id="AJSW01000043">
    <property type="protein sequence ID" value="EIJ69208.1"/>
    <property type="molecule type" value="Genomic_DNA"/>
</dbReference>
<protein>
    <submittedName>
        <fullName evidence="2">DnaA initiator-associating protein DiaA</fullName>
    </submittedName>
</protein>
<reference evidence="2 3" key="1">
    <citation type="submission" date="2012-02" db="EMBL/GenBank/DDBJ databases">
        <authorList>
            <person name="Harkins D.M."/>
            <person name="Madupu R."/>
            <person name="Durkin A.S."/>
            <person name="Torralba M."/>
            <person name="Methe B."/>
            <person name="Sutton G.G."/>
            <person name="Nelson K.E."/>
        </authorList>
    </citation>
    <scope>NUCLEOTIDE SEQUENCE [LARGE SCALE GENOMIC DNA]</scope>
    <source>
        <strain evidence="2 3">HK385</strain>
    </source>
</reference>
<dbReference type="InterPro" id="IPR035461">
    <property type="entry name" value="GmhA/DiaA"/>
</dbReference>
<comment type="caution">
    <text evidence="2">The sequence shown here is derived from an EMBL/GenBank/DDBJ whole genome shotgun (WGS) entry which is preliminary data.</text>
</comment>
<dbReference type="PANTHER" id="PTHR30390:SF6">
    <property type="entry name" value="DNAA INITIATOR-ASSOCIATING PROTEIN DIAA"/>
    <property type="match status" value="1"/>
</dbReference>
<dbReference type="InterPro" id="IPR046348">
    <property type="entry name" value="SIS_dom_sf"/>
</dbReference>
<dbReference type="Gene3D" id="3.40.50.10490">
    <property type="entry name" value="Glucose-6-phosphate isomerase like protein, domain 1"/>
    <property type="match status" value="1"/>
</dbReference>
<organism evidence="2 3">
    <name type="scientific">Haemophilus parahaemolyticus HK385</name>
    <dbReference type="NCBI Taxonomy" id="1095744"/>
    <lineage>
        <taxon>Bacteria</taxon>
        <taxon>Pseudomonadati</taxon>
        <taxon>Pseudomonadota</taxon>
        <taxon>Gammaproteobacteria</taxon>
        <taxon>Pasteurellales</taxon>
        <taxon>Pasteurellaceae</taxon>
        <taxon>Haemophilus</taxon>
    </lineage>
</organism>
<gene>
    <name evidence="2" type="ORF">HMPREF1050_0945</name>
</gene>
<dbReference type="PROSITE" id="PS51464">
    <property type="entry name" value="SIS"/>
    <property type="match status" value="1"/>
</dbReference>
<dbReference type="SUPFAM" id="SSF53697">
    <property type="entry name" value="SIS domain"/>
    <property type="match status" value="1"/>
</dbReference>